<evidence type="ECO:0000313" key="2">
    <source>
        <dbReference type="EMBL" id="KAL3639045.1"/>
    </source>
</evidence>
<gene>
    <name evidence="2" type="ORF">CASFOL_016952</name>
</gene>
<dbReference type="AlphaFoldDB" id="A0ABD3D9N6"/>
<feature type="region of interest" description="Disordered" evidence="1">
    <location>
        <begin position="83"/>
        <end position="137"/>
    </location>
</feature>
<dbReference type="Proteomes" id="UP001632038">
    <property type="component" value="Unassembled WGS sequence"/>
</dbReference>
<name>A0ABD3D9N6_9LAMI</name>
<dbReference type="PANTHER" id="PTHR33670:SF14">
    <property type="entry name" value="T20H2.15 PROTEIN"/>
    <property type="match status" value="1"/>
</dbReference>
<feature type="region of interest" description="Disordered" evidence="1">
    <location>
        <begin position="1"/>
        <end position="26"/>
    </location>
</feature>
<protein>
    <submittedName>
        <fullName evidence="2">Uncharacterized protein</fullName>
    </submittedName>
</protein>
<comment type="caution">
    <text evidence="2">The sequence shown here is derived from an EMBL/GenBank/DDBJ whole genome shotgun (WGS) entry which is preliminary data.</text>
</comment>
<accession>A0ABD3D9N6</accession>
<sequence>MEALILRGSSMDKSISPHKPQIRNPRKIHPFISNHSENLSPPNLNTVGLLQPPPPFLSHSYPPYLLQQPPLLPLPAAKHRLSPVAAKNPNGGNNRKGDTSLTPPKKSKAPKKLAEKSSERVIGSPTPGHLKPDPKDLSNNVARVVINKPFVSSNMFDDANNQVALFSGSAMFTISPPPSSLPLPTFSLRPKISCRAAAGIDDGATDDLRRLLRLR</sequence>
<evidence type="ECO:0000313" key="3">
    <source>
        <dbReference type="Proteomes" id="UP001632038"/>
    </source>
</evidence>
<evidence type="ECO:0000256" key="1">
    <source>
        <dbReference type="SAM" id="MobiDB-lite"/>
    </source>
</evidence>
<organism evidence="2 3">
    <name type="scientific">Castilleja foliolosa</name>
    <dbReference type="NCBI Taxonomy" id="1961234"/>
    <lineage>
        <taxon>Eukaryota</taxon>
        <taxon>Viridiplantae</taxon>
        <taxon>Streptophyta</taxon>
        <taxon>Embryophyta</taxon>
        <taxon>Tracheophyta</taxon>
        <taxon>Spermatophyta</taxon>
        <taxon>Magnoliopsida</taxon>
        <taxon>eudicotyledons</taxon>
        <taxon>Gunneridae</taxon>
        <taxon>Pentapetalae</taxon>
        <taxon>asterids</taxon>
        <taxon>lamiids</taxon>
        <taxon>Lamiales</taxon>
        <taxon>Orobanchaceae</taxon>
        <taxon>Pedicularideae</taxon>
        <taxon>Castillejinae</taxon>
        <taxon>Castilleja</taxon>
    </lineage>
</organism>
<dbReference type="PANTHER" id="PTHR33670">
    <property type="entry name" value="SPLICING FACTOR, PROLINE- AND GLUTAMINE-RICH-LIKE"/>
    <property type="match status" value="1"/>
</dbReference>
<proteinExistence type="predicted"/>
<dbReference type="EMBL" id="JAVIJP010000018">
    <property type="protein sequence ID" value="KAL3639045.1"/>
    <property type="molecule type" value="Genomic_DNA"/>
</dbReference>
<reference evidence="3" key="1">
    <citation type="journal article" date="2024" name="IScience">
        <title>Strigolactones Initiate the Formation of Haustorium-like Structures in Castilleja.</title>
        <authorList>
            <person name="Buerger M."/>
            <person name="Peterson D."/>
            <person name="Chory J."/>
        </authorList>
    </citation>
    <scope>NUCLEOTIDE SEQUENCE [LARGE SCALE GENOMIC DNA]</scope>
</reference>
<keyword evidence="3" id="KW-1185">Reference proteome</keyword>